<organism evidence="8 9">
    <name type="scientific">Actinomadura namibiensis</name>
    <dbReference type="NCBI Taxonomy" id="182080"/>
    <lineage>
        <taxon>Bacteria</taxon>
        <taxon>Bacillati</taxon>
        <taxon>Actinomycetota</taxon>
        <taxon>Actinomycetes</taxon>
        <taxon>Streptosporangiales</taxon>
        <taxon>Thermomonosporaceae</taxon>
        <taxon>Actinomadura</taxon>
    </lineage>
</organism>
<evidence type="ECO:0000259" key="7">
    <source>
        <dbReference type="PROSITE" id="PS51846"/>
    </source>
</evidence>
<gene>
    <name evidence="8" type="ORF">HNR61_008959</name>
</gene>
<name>A0A7W3QS21_ACTNM</name>
<dbReference type="SUPFAM" id="SSF54631">
    <property type="entry name" value="CBS-domain pair"/>
    <property type="match status" value="1"/>
</dbReference>
<evidence type="ECO:0000313" key="8">
    <source>
        <dbReference type="EMBL" id="MBA8957266.1"/>
    </source>
</evidence>
<keyword evidence="4 5" id="KW-1133">Transmembrane helix</keyword>
<dbReference type="SMART" id="SM00116">
    <property type="entry name" value="CBS"/>
    <property type="match status" value="1"/>
</dbReference>
<comment type="subcellular location">
    <subcellularLocation>
        <location evidence="1">Cell membrane</location>
        <topology evidence="1">Multi-pass membrane protein</topology>
    </subcellularLocation>
</comment>
<dbReference type="PANTHER" id="PTHR43099:SF5">
    <property type="entry name" value="HLYC_CORC FAMILY TRANSPORTER"/>
    <property type="match status" value="1"/>
</dbReference>
<feature type="domain" description="CBS" evidence="6">
    <location>
        <begin position="290"/>
        <end position="344"/>
    </location>
</feature>
<dbReference type="PANTHER" id="PTHR43099">
    <property type="entry name" value="UPF0053 PROTEIN YRKA"/>
    <property type="match status" value="1"/>
</dbReference>
<dbReference type="AlphaFoldDB" id="A0A7W3QS21"/>
<evidence type="ECO:0000256" key="4">
    <source>
        <dbReference type="PROSITE-ProRule" id="PRU01193"/>
    </source>
</evidence>
<accession>A0A7W3QS21</accession>
<keyword evidence="4 5" id="KW-0812">Transmembrane</keyword>
<evidence type="ECO:0000256" key="1">
    <source>
        <dbReference type="ARBA" id="ARBA00004651"/>
    </source>
</evidence>
<dbReference type="PROSITE" id="PS51846">
    <property type="entry name" value="CNNM"/>
    <property type="match status" value="1"/>
</dbReference>
<dbReference type="GO" id="GO:0005886">
    <property type="term" value="C:plasma membrane"/>
    <property type="evidence" value="ECO:0007669"/>
    <property type="project" value="UniProtKB-SubCell"/>
</dbReference>
<keyword evidence="9" id="KW-1185">Reference proteome</keyword>
<feature type="transmembrane region" description="Helical" evidence="5">
    <location>
        <begin position="58"/>
        <end position="78"/>
    </location>
</feature>
<comment type="caution">
    <text evidence="8">The sequence shown here is derived from an EMBL/GenBank/DDBJ whole genome shotgun (WGS) entry which is preliminary data.</text>
</comment>
<dbReference type="InterPro" id="IPR000644">
    <property type="entry name" value="CBS_dom"/>
</dbReference>
<dbReference type="InterPro" id="IPR046342">
    <property type="entry name" value="CBS_dom_sf"/>
</dbReference>
<feature type="transmembrane region" description="Helical" evidence="5">
    <location>
        <begin position="6"/>
        <end position="27"/>
    </location>
</feature>
<dbReference type="InterPro" id="IPR051676">
    <property type="entry name" value="UPF0053_domain"/>
</dbReference>
<evidence type="ECO:0000313" key="9">
    <source>
        <dbReference type="Proteomes" id="UP000572680"/>
    </source>
</evidence>
<dbReference type="Gene3D" id="3.10.580.10">
    <property type="entry name" value="CBS-domain"/>
    <property type="match status" value="1"/>
</dbReference>
<evidence type="ECO:0000256" key="2">
    <source>
        <dbReference type="ARBA" id="ARBA00022475"/>
    </source>
</evidence>
<dbReference type="InterPro" id="IPR002550">
    <property type="entry name" value="CNNM"/>
</dbReference>
<dbReference type="Pfam" id="PF00571">
    <property type="entry name" value="CBS"/>
    <property type="match status" value="1"/>
</dbReference>
<protein>
    <submittedName>
        <fullName evidence="8">CBS domain containing-hemolysin-like protein</fullName>
    </submittedName>
</protein>
<feature type="transmembrane region" description="Helical" evidence="5">
    <location>
        <begin position="98"/>
        <end position="119"/>
    </location>
</feature>
<proteinExistence type="predicted"/>
<feature type="domain" description="CNNM transmembrane" evidence="7">
    <location>
        <begin position="1"/>
        <end position="202"/>
    </location>
</feature>
<dbReference type="Proteomes" id="UP000572680">
    <property type="component" value="Unassembled WGS sequence"/>
</dbReference>
<keyword evidence="3" id="KW-0129">CBS domain</keyword>
<keyword evidence="4 5" id="KW-0472">Membrane</keyword>
<dbReference type="EMBL" id="JACJIA010000021">
    <property type="protein sequence ID" value="MBA8957266.1"/>
    <property type="molecule type" value="Genomic_DNA"/>
</dbReference>
<sequence>MNLSVGAPLTLLLLAGNGFFVAAEFALVAAKRPRLEKAAARGSRGAASAVAGIRELSLMLAGAQLGITMCSLGLGLVSEPVFAGTLTPLFHSLGLPEAAAHAVAFVLALALVTFLHMVIGEMAPKSWAIAHPERSATGLAPPFRAFTTVVRPALAALNAVTNLLLRAIGVEPRDAIDVSRTPEQLRALAVESRRLGLIEESDLTLLTAALDAPRAPLADLVIPPERVVSVPATATPQQVVDTAARTGRLRIMLSGPDGEGGGRGGPARMVHVRDAYLARARGRRTPAGGLAHPVPAVPVDTPVAEAVAQLRAAHSHLGLVLGSDGRPVGIISLDDLLATLVVTR</sequence>
<dbReference type="PROSITE" id="PS51371">
    <property type="entry name" value="CBS"/>
    <property type="match status" value="1"/>
</dbReference>
<reference evidence="8 9" key="1">
    <citation type="submission" date="2020-08" db="EMBL/GenBank/DDBJ databases">
        <title>Genomic Encyclopedia of Type Strains, Phase IV (KMG-IV): sequencing the most valuable type-strain genomes for metagenomic binning, comparative biology and taxonomic classification.</title>
        <authorList>
            <person name="Goeker M."/>
        </authorList>
    </citation>
    <scope>NUCLEOTIDE SEQUENCE [LARGE SCALE GENOMIC DNA]</scope>
    <source>
        <strain evidence="8 9">DSM 44197</strain>
    </source>
</reference>
<dbReference type="Pfam" id="PF01595">
    <property type="entry name" value="CNNM"/>
    <property type="match status" value="1"/>
</dbReference>
<dbReference type="RefSeq" id="WP_182849100.1">
    <property type="nucleotide sequence ID" value="NZ_BAAALP010000041.1"/>
</dbReference>
<evidence type="ECO:0000256" key="5">
    <source>
        <dbReference type="SAM" id="Phobius"/>
    </source>
</evidence>
<evidence type="ECO:0000256" key="3">
    <source>
        <dbReference type="PROSITE-ProRule" id="PRU00703"/>
    </source>
</evidence>
<evidence type="ECO:0000259" key="6">
    <source>
        <dbReference type="PROSITE" id="PS51371"/>
    </source>
</evidence>
<keyword evidence="2" id="KW-1003">Cell membrane</keyword>